<feature type="compositionally biased region" description="Low complexity" evidence="1">
    <location>
        <begin position="1"/>
        <end position="17"/>
    </location>
</feature>
<evidence type="ECO:0000313" key="3">
    <source>
        <dbReference type="Proteomes" id="UP000252519"/>
    </source>
</evidence>
<feature type="region of interest" description="Disordered" evidence="1">
    <location>
        <begin position="121"/>
        <end position="144"/>
    </location>
</feature>
<comment type="caution">
    <text evidence="2">The sequence shown here is derived from an EMBL/GenBank/DDBJ whole genome shotgun (WGS) entry which is preliminary data.</text>
</comment>
<evidence type="ECO:0000256" key="1">
    <source>
        <dbReference type="SAM" id="MobiDB-lite"/>
    </source>
</evidence>
<reference evidence="2 3" key="1">
    <citation type="submission" date="2014-10" db="EMBL/GenBank/DDBJ databases">
        <title>Draft genome of the hookworm Ancylostoma caninum.</title>
        <authorList>
            <person name="Mitreva M."/>
        </authorList>
    </citation>
    <scope>NUCLEOTIDE SEQUENCE [LARGE SCALE GENOMIC DNA]</scope>
    <source>
        <strain evidence="2 3">Baltimore</strain>
    </source>
</reference>
<name>A0A368GM50_ANCCA</name>
<keyword evidence="3" id="KW-1185">Reference proteome</keyword>
<organism evidence="2 3">
    <name type="scientific">Ancylostoma caninum</name>
    <name type="common">Dog hookworm</name>
    <dbReference type="NCBI Taxonomy" id="29170"/>
    <lineage>
        <taxon>Eukaryota</taxon>
        <taxon>Metazoa</taxon>
        <taxon>Ecdysozoa</taxon>
        <taxon>Nematoda</taxon>
        <taxon>Chromadorea</taxon>
        <taxon>Rhabditida</taxon>
        <taxon>Rhabditina</taxon>
        <taxon>Rhabditomorpha</taxon>
        <taxon>Strongyloidea</taxon>
        <taxon>Ancylostomatidae</taxon>
        <taxon>Ancylostomatinae</taxon>
        <taxon>Ancylostoma</taxon>
    </lineage>
</organism>
<evidence type="ECO:0000313" key="2">
    <source>
        <dbReference type="EMBL" id="RCN45463.1"/>
    </source>
</evidence>
<sequence>MVTPDRVSSARDSSSSTDSDRESKALRELQDLENFLGLKNTSISKPTTSDESGGHTGSSFFSFSGVSTADPICQCPGLNVRAPLLLRHHWFLRALLLAHGPFSPKSFDEYVSATSQPHASFDMTVSGPREDSRSGGRAVRRPTIRSMCDAVTDSPTTFVD</sequence>
<dbReference type="EMBL" id="JOJR01000101">
    <property type="protein sequence ID" value="RCN45463.1"/>
    <property type="molecule type" value="Genomic_DNA"/>
</dbReference>
<gene>
    <name evidence="2" type="ORF">ANCCAN_08540</name>
</gene>
<protein>
    <submittedName>
        <fullName evidence="2">Uncharacterized protein</fullName>
    </submittedName>
</protein>
<dbReference type="Proteomes" id="UP000252519">
    <property type="component" value="Unassembled WGS sequence"/>
</dbReference>
<accession>A0A368GM50</accession>
<feature type="region of interest" description="Disordered" evidence="1">
    <location>
        <begin position="1"/>
        <end position="24"/>
    </location>
</feature>
<dbReference type="AlphaFoldDB" id="A0A368GM50"/>
<proteinExistence type="predicted"/>